<organism evidence="7 8">
    <name type="scientific">Exophiala dermatitidis (strain ATCC 34100 / CBS 525.76 / NIH/UT8656)</name>
    <name type="common">Black yeast</name>
    <name type="synonym">Wangiella dermatitidis</name>
    <dbReference type="NCBI Taxonomy" id="858893"/>
    <lineage>
        <taxon>Eukaryota</taxon>
        <taxon>Fungi</taxon>
        <taxon>Dikarya</taxon>
        <taxon>Ascomycota</taxon>
        <taxon>Pezizomycotina</taxon>
        <taxon>Eurotiomycetes</taxon>
        <taxon>Chaetothyriomycetidae</taxon>
        <taxon>Chaetothyriales</taxon>
        <taxon>Herpotrichiellaceae</taxon>
        <taxon>Exophiala</taxon>
    </lineage>
</organism>
<dbReference type="OrthoDB" id="425925at2759"/>
<feature type="compositionally biased region" description="Low complexity" evidence="5">
    <location>
        <begin position="549"/>
        <end position="561"/>
    </location>
</feature>
<dbReference type="RefSeq" id="XP_009156016.1">
    <property type="nucleotide sequence ID" value="XM_009157768.1"/>
</dbReference>
<dbReference type="GO" id="GO:0005794">
    <property type="term" value="C:Golgi apparatus"/>
    <property type="evidence" value="ECO:0007669"/>
    <property type="project" value="UniProtKB-SubCell"/>
</dbReference>
<dbReference type="GO" id="GO:0007030">
    <property type="term" value="P:Golgi organization"/>
    <property type="evidence" value="ECO:0007669"/>
    <property type="project" value="TreeGrafter"/>
</dbReference>
<comment type="subcellular location">
    <subcellularLocation>
        <location evidence="1">Golgi apparatus</location>
    </subcellularLocation>
</comment>
<feature type="domain" description="GRIP" evidence="6">
    <location>
        <begin position="492"/>
        <end position="543"/>
    </location>
</feature>
<accession>H6BTX8</accession>
<evidence type="ECO:0000259" key="6">
    <source>
        <dbReference type="PROSITE" id="PS50913"/>
    </source>
</evidence>
<feature type="coiled-coil region" evidence="4">
    <location>
        <begin position="185"/>
        <end position="318"/>
    </location>
</feature>
<dbReference type="GeneID" id="20308326"/>
<dbReference type="Proteomes" id="UP000007304">
    <property type="component" value="Unassembled WGS sequence"/>
</dbReference>
<dbReference type="HOGENOM" id="CLU_020680_1_0_1"/>
<dbReference type="STRING" id="858893.H6BTX8"/>
<feature type="region of interest" description="Disordered" evidence="5">
    <location>
        <begin position="1"/>
        <end position="177"/>
    </location>
</feature>
<feature type="compositionally biased region" description="Basic and acidic residues" evidence="5">
    <location>
        <begin position="166"/>
        <end position="177"/>
    </location>
</feature>
<dbReference type="InParanoid" id="H6BTX8"/>
<sequence length="645" mass="71413">MSSTNAGSMPPGDQKSKKKKKSKKKGGNTAPSQSAAVDVFTIPVEAEPEPEADAENADVDELQEKADAVDTEEGHDAQHGNETTSVGVDDGGEPGAAEDADANADEKADEEPEPEPEPEPNPDTKEETQRPRQGKDTNPTIAEPETRDTTSSSANLTNGVANATRNTHENDDDTSARFDALVKDRDVLRAEVSQLRQSLEQLRSKHAAEIETIQTELAETQAEKESAEEQYQSLLGKVNTIRSQLGERLKADAEDLAQARTQIEELEEQKSELQERYTARSAEVEELTARNQELSTKVAEQSKELSSLRNRMTLAQQNWLKEKEELVEQEAYMREEFENAKQAMHDWEVLAMEERTVRRDLTDRNADLEEQVSTLKEAYEKAVGERDINAATVDGLQKALHEIQTVRKQELKELVEASQKEQDDLRAQLQELQTKHDATLVELEQTKKELERALPFEKEVKEKNLLIGKLRHEAVTLNDHLTKALRFLKKGKPEDNVDRQIVTNHFLQFLALDRADPKKFQVLQLIAALLGWTEEQREQAGLARPGAHSSTGGSTSNLGSLRLPGSPLVHRTPSTPALHHEYFGPDTMSTPGASSKESLAELWQHFLEQEAGANAARAGTGTGAGTSKSRQGSYSSTTLPPPTPK</sequence>
<protein>
    <recommendedName>
        <fullName evidence="6">GRIP domain-containing protein</fullName>
    </recommendedName>
</protein>
<evidence type="ECO:0000256" key="3">
    <source>
        <dbReference type="ARBA" id="ARBA00023054"/>
    </source>
</evidence>
<evidence type="ECO:0000256" key="5">
    <source>
        <dbReference type="SAM" id="MobiDB-lite"/>
    </source>
</evidence>
<dbReference type="AlphaFoldDB" id="H6BTX8"/>
<evidence type="ECO:0000313" key="7">
    <source>
        <dbReference type="EMBL" id="EHY55555.1"/>
    </source>
</evidence>
<dbReference type="PROSITE" id="PS50913">
    <property type="entry name" value="GRIP"/>
    <property type="match status" value="1"/>
</dbReference>
<keyword evidence="2" id="KW-0333">Golgi apparatus</keyword>
<evidence type="ECO:0000256" key="1">
    <source>
        <dbReference type="ARBA" id="ARBA00004555"/>
    </source>
</evidence>
<evidence type="ECO:0000256" key="2">
    <source>
        <dbReference type="ARBA" id="ARBA00023034"/>
    </source>
</evidence>
<dbReference type="PANTHER" id="PTHR18921">
    <property type="entry name" value="MYOSIN HEAVY CHAIN - RELATED"/>
    <property type="match status" value="1"/>
</dbReference>
<feature type="compositionally biased region" description="Polar residues" evidence="5">
    <location>
        <begin position="149"/>
        <end position="165"/>
    </location>
</feature>
<dbReference type="Pfam" id="PF10375">
    <property type="entry name" value="GRAB"/>
    <property type="match status" value="1"/>
</dbReference>
<dbReference type="InterPro" id="IPR019459">
    <property type="entry name" value="GRAB"/>
</dbReference>
<dbReference type="EMBL" id="JH226132">
    <property type="protein sequence ID" value="EHY55555.1"/>
    <property type="molecule type" value="Genomic_DNA"/>
</dbReference>
<feature type="compositionally biased region" description="Basic and acidic residues" evidence="5">
    <location>
        <begin position="62"/>
        <end position="79"/>
    </location>
</feature>
<evidence type="ECO:0000313" key="8">
    <source>
        <dbReference type="Proteomes" id="UP000007304"/>
    </source>
</evidence>
<dbReference type="FunCoup" id="H6BTX8">
    <property type="interactions" value="230"/>
</dbReference>
<dbReference type="GO" id="GO:0006888">
    <property type="term" value="P:endoplasmic reticulum to Golgi vesicle-mediated transport"/>
    <property type="evidence" value="ECO:0007669"/>
    <property type="project" value="TreeGrafter"/>
</dbReference>
<feature type="compositionally biased region" description="Basic and acidic residues" evidence="5">
    <location>
        <begin position="122"/>
        <end position="135"/>
    </location>
</feature>
<feature type="compositionally biased region" description="Acidic residues" evidence="5">
    <location>
        <begin position="90"/>
        <end position="120"/>
    </location>
</feature>
<evidence type="ECO:0000256" key="4">
    <source>
        <dbReference type="SAM" id="Coils"/>
    </source>
</evidence>
<reference evidence="7" key="1">
    <citation type="submission" date="2011-07" db="EMBL/GenBank/DDBJ databases">
        <title>The Genome Sequence of Exophiala (Wangiella) dermatitidis NIH/UT8656.</title>
        <authorList>
            <consortium name="The Broad Institute Genome Sequencing Platform"/>
            <person name="Cuomo C."/>
            <person name="Wang Z."/>
            <person name="Hunicke-Smith S."/>
            <person name="Szanislo P.J."/>
            <person name="Earl A."/>
            <person name="Young S.K."/>
            <person name="Zeng Q."/>
            <person name="Gargeya S."/>
            <person name="Fitzgerald M."/>
            <person name="Haas B."/>
            <person name="Abouelleil A."/>
            <person name="Alvarado L."/>
            <person name="Arachchi H.M."/>
            <person name="Berlin A."/>
            <person name="Brown A."/>
            <person name="Chapman S.B."/>
            <person name="Chen Z."/>
            <person name="Dunbar C."/>
            <person name="Freedman E."/>
            <person name="Gearin G."/>
            <person name="Gellesch M."/>
            <person name="Goldberg J."/>
            <person name="Griggs A."/>
            <person name="Gujja S."/>
            <person name="Heiman D."/>
            <person name="Howarth C."/>
            <person name="Larson L."/>
            <person name="Lui A."/>
            <person name="MacDonald P.J.P."/>
            <person name="Montmayeur A."/>
            <person name="Murphy C."/>
            <person name="Neiman D."/>
            <person name="Pearson M."/>
            <person name="Priest M."/>
            <person name="Roberts A."/>
            <person name="Saif S."/>
            <person name="Shea T."/>
            <person name="Shenoy N."/>
            <person name="Sisk P."/>
            <person name="Stolte C."/>
            <person name="Sykes S."/>
            <person name="Wortman J."/>
            <person name="Nusbaum C."/>
            <person name="Birren B."/>
        </authorList>
    </citation>
    <scope>NUCLEOTIDE SEQUENCE</scope>
    <source>
        <strain evidence="7">NIH/UT8656</strain>
    </source>
</reference>
<keyword evidence="3 4" id="KW-0175">Coiled coil</keyword>
<gene>
    <name evidence="7" type="ORF">HMPREF1120_03687</name>
</gene>
<feature type="region of interest" description="Disordered" evidence="5">
    <location>
        <begin position="540"/>
        <end position="645"/>
    </location>
</feature>
<keyword evidence="8" id="KW-1185">Reference proteome</keyword>
<feature type="compositionally biased region" description="Basic residues" evidence="5">
    <location>
        <begin position="16"/>
        <end position="26"/>
    </location>
</feature>
<dbReference type="OMA" id="QAMHNWE"/>
<feature type="coiled-coil region" evidence="4">
    <location>
        <begin position="351"/>
        <end position="460"/>
    </location>
</feature>
<proteinExistence type="predicted"/>
<feature type="compositionally biased region" description="Acidic residues" evidence="5">
    <location>
        <begin position="46"/>
        <end position="61"/>
    </location>
</feature>
<dbReference type="InterPro" id="IPR000237">
    <property type="entry name" value="GRIP_dom"/>
</dbReference>
<dbReference type="Gene3D" id="1.10.287.1490">
    <property type="match status" value="1"/>
</dbReference>
<name>H6BTX8_EXODN</name>
<dbReference type="VEuPathDB" id="FungiDB:HMPREF1120_03687"/>
<dbReference type="GO" id="GO:0031267">
    <property type="term" value="F:small GTPase binding"/>
    <property type="evidence" value="ECO:0007669"/>
    <property type="project" value="TreeGrafter"/>
</dbReference>
<feature type="compositionally biased region" description="Polar residues" evidence="5">
    <location>
        <begin position="587"/>
        <end position="597"/>
    </location>
</feature>
<dbReference type="eggNOG" id="ENOG502RYXN">
    <property type="taxonomic scope" value="Eukaryota"/>
</dbReference>
<dbReference type="PANTHER" id="PTHR18921:SF2">
    <property type="entry name" value="THYROID RECEPTOR-INTERACTING PROTEIN 11"/>
    <property type="match status" value="1"/>
</dbReference>